<dbReference type="CDD" id="cd05658">
    <property type="entry name" value="M18_DAP"/>
    <property type="match status" value="1"/>
</dbReference>
<evidence type="ECO:0000256" key="4">
    <source>
        <dbReference type="ARBA" id="ARBA00011965"/>
    </source>
</evidence>
<comment type="cofactor">
    <cofactor evidence="2">
        <name>Zn(2+)</name>
        <dbReference type="ChEBI" id="CHEBI:29105"/>
    </cofactor>
</comment>
<dbReference type="STRING" id="312017.Q22S26"/>
<keyword evidence="9 11" id="KW-0862">Zinc</keyword>
<evidence type="ECO:0000256" key="6">
    <source>
        <dbReference type="ARBA" id="ARBA00022670"/>
    </source>
</evidence>
<dbReference type="FunFam" id="2.30.250.10:FF:000001">
    <property type="entry name" value="Aspartyl aminopeptidase 1"/>
    <property type="match status" value="1"/>
</dbReference>
<dbReference type="GeneID" id="7831421"/>
<comment type="catalytic activity">
    <reaction evidence="1">
        <text>Release of an N-terminal aspartate or glutamate from a peptide, with a preference for aspartate.</text>
        <dbReference type="EC" id="3.4.11.21"/>
    </reaction>
</comment>
<dbReference type="PANTHER" id="PTHR28570:SF3">
    <property type="entry name" value="ASPARTYL AMINOPEPTIDASE"/>
    <property type="match status" value="1"/>
</dbReference>
<dbReference type="Pfam" id="PF02127">
    <property type="entry name" value="Peptidase_M18"/>
    <property type="match status" value="1"/>
</dbReference>
<keyword evidence="8 11" id="KW-0378">Hydrolase</keyword>
<dbReference type="InterPro" id="IPR001948">
    <property type="entry name" value="Peptidase_M18"/>
</dbReference>
<dbReference type="GO" id="GO:0004177">
    <property type="term" value="F:aminopeptidase activity"/>
    <property type="evidence" value="ECO:0007669"/>
    <property type="project" value="UniProtKB-KW"/>
</dbReference>
<dbReference type="GO" id="GO:0008237">
    <property type="term" value="F:metallopeptidase activity"/>
    <property type="evidence" value="ECO:0007669"/>
    <property type="project" value="UniProtKB-KW"/>
</dbReference>
<dbReference type="GO" id="GO:0005737">
    <property type="term" value="C:cytoplasm"/>
    <property type="evidence" value="ECO:0007669"/>
    <property type="project" value="UniProtKB-ARBA"/>
</dbReference>
<evidence type="ECO:0000256" key="9">
    <source>
        <dbReference type="ARBA" id="ARBA00022833"/>
    </source>
</evidence>
<keyword evidence="10 11" id="KW-0482">Metalloprotease</keyword>
<keyword evidence="13" id="KW-1185">Reference proteome</keyword>
<dbReference type="EC" id="3.4.11.21" evidence="4"/>
<dbReference type="Gene3D" id="2.30.250.10">
    <property type="entry name" value="Aminopeptidase i, Domain 2"/>
    <property type="match status" value="1"/>
</dbReference>
<keyword evidence="6 11" id="KW-0645">Protease</keyword>
<dbReference type="PANTHER" id="PTHR28570">
    <property type="entry name" value="ASPARTYL AMINOPEPTIDASE"/>
    <property type="match status" value="1"/>
</dbReference>
<dbReference type="SUPFAM" id="SSF101821">
    <property type="entry name" value="Aminopeptidase/glucanase lid domain"/>
    <property type="match status" value="1"/>
</dbReference>
<dbReference type="eggNOG" id="KOG2596">
    <property type="taxonomic scope" value="Eukaryota"/>
</dbReference>
<dbReference type="AlphaFoldDB" id="Q22S26"/>
<comment type="similarity">
    <text evidence="3 11">Belongs to the peptidase M18 family.</text>
</comment>
<evidence type="ECO:0000256" key="2">
    <source>
        <dbReference type="ARBA" id="ARBA00001947"/>
    </source>
</evidence>
<dbReference type="InterPro" id="IPR023358">
    <property type="entry name" value="Peptidase_M18_dom2"/>
</dbReference>
<dbReference type="PRINTS" id="PR00932">
    <property type="entry name" value="AMINO1PTASE"/>
</dbReference>
<organism evidence="12 13">
    <name type="scientific">Tetrahymena thermophila (strain SB210)</name>
    <dbReference type="NCBI Taxonomy" id="312017"/>
    <lineage>
        <taxon>Eukaryota</taxon>
        <taxon>Sar</taxon>
        <taxon>Alveolata</taxon>
        <taxon>Ciliophora</taxon>
        <taxon>Intramacronucleata</taxon>
        <taxon>Oligohymenophorea</taxon>
        <taxon>Hymenostomatida</taxon>
        <taxon>Tetrahymenina</taxon>
        <taxon>Tetrahymenidae</taxon>
        <taxon>Tetrahymena</taxon>
    </lineage>
</organism>
<evidence type="ECO:0000256" key="10">
    <source>
        <dbReference type="ARBA" id="ARBA00023049"/>
    </source>
</evidence>
<dbReference type="RefSeq" id="XP_001008191.2">
    <property type="nucleotide sequence ID" value="XM_001008191.2"/>
</dbReference>
<dbReference type="FunCoup" id="Q22S26">
    <property type="interactions" value="435"/>
</dbReference>
<evidence type="ECO:0000256" key="8">
    <source>
        <dbReference type="ARBA" id="ARBA00022801"/>
    </source>
</evidence>
<sequence length="486" mass="54564">MSKIEKSLQLISKKLSQDFLSYVNKGVSPFHVVQTSKERLVKHGFTQISENDNWNINRGGKYFFIRSNSSLVAFTVGTNFDANDTGFKIIGAHTDSPCLRLAPLSKLTSQEFRQAGVCTYGGGLWHTWFDRDLTLAGRIVYEDENNQFKSDLFFHEGGLFKIPNLAIHLTTADERGKFTPNLENHLKPIFSSEVYEQLVNMQSKNENIEGYLKNNHYSGLLNLVADQIKVPSKKIIDLDLYFTDVQPGTLIGLNQEFISSPRLDNLFSSWAALRAITPTEVDTPEVEGENQNNSKYIHMICLYDHEECGSQSFQGAGSNLLQQTTERVWKILAKDSNNVKSDSLNKAYLNSFLISADMAHSVHPNYCDRHKTNHQVKLNSGIVIKINHNQRYTTDSVSSALIKAVANDIQVPYQEFAVKNDSPCGSTIGPIVSSQTGIKAVDIGVASWGMHSIRETCGVLDSYYYVQLMSHFFKSYDKIAPSLLKC</sequence>
<dbReference type="NCBIfam" id="NF002759">
    <property type="entry name" value="PRK02813.1"/>
    <property type="match status" value="1"/>
</dbReference>
<proteinExistence type="inferred from homology"/>
<dbReference type="OrthoDB" id="9880441at2759"/>
<dbReference type="GO" id="GO:0006508">
    <property type="term" value="P:proteolysis"/>
    <property type="evidence" value="ECO:0007669"/>
    <property type="project" value="UniProtKB-KW"/>
</dbReference>
<evidence type="ECO:0000256" key="7">
    <source>
        <dbReference type="ARBA" id="ARBA00022723"/>
    </source>
</evidence>
<dbReference type="HOGENOM" id="CLU_019532_2_0_1"/>
<accession>Q22S26</accession>
<reference evidence="13" key="1">
    <citation type="journal article" date="2006" name="PLoS Biol.">
        <title>Macronuclear genome sequence of the ciliate Tetrahymena thermophila, a model eukaryote.</title>
        <authorList>
            <person name="Eisen J.A."/>
            <person name="Coyne R.S."/>
            <person name="Wu M."/>
            <person name="Wu D."/>
            <person name="Thiagarajan M."/>
            <person name="Wortman J.R."/>
            <person name="Badger J.H."/>
            <person name="Ren Q."/>
            <person name="Amedeo P."/>
            <person name="Jones K.M."/>
            <person name="Tallon L.J."/>
            <person name="Delcher A.L."/>
            <person name="Salzberg S.L."/>
            <person name="Silva J.C."/>
            <person name="Haas B.J."/>
            <person name="Majoros W.H."/>
            <person name="Farzad M."/>
            <person name="Carlton J.M."/>
            <person name="Smith R.K. Jr."/>
            <person name="Garg J."/>
            <person name="Pearlman R.E."/>
            <person name="Karrer K.M."/>
            <person name="Sun L."/>
            <person name="Manning G."/>
            <person name="Elde N.C."/>
            <person name="Turkewitz A.P."/>
            <person name="Asai D.J."/>
            <person name="Wilkes D.E."/>
            <person name="Wang Y."/>
            <person name="Cai H."/>
            <person name="Collins K."/>
            <person name="Stewart B.A."/>
            <person name="Lee S.R."/>
            <person name="Wilamowska K."/>
            <person name="Weinberg Z."/>
            <person name="Ruzzo W.L."/>
            <person name="Wloga D."/>
            <person name="Gaertig J."/>
            <person name="Frankel J."/>
            <person name="Tsao C.-C."/>
            <person name="Gorovsky M.A."/>
            <person name="Keeling P.J."/>
            <person name="Waller R.F."/>
            <person name="Patron N.J."/>
            <person name="Cherry J.M."/>
            <person name="Stover N.A."/>
            <person name="Krieger C.J."/>
            <person name="del Toro C."/>
            <person name="Ryder H.F."/>
            <person name="Williamson S.C."/>
            <person name="Barbeau R.A."/>
            <person name="Hamilton E.P."/>
            <person name="Orias E."/>
        </authorList>
    </citation>
    <scope>NUCLEOTIDE SEQUENCE [LARGE SCALE GENOMIC DNA]</scope>
    <source>
        <strain evidence="13">SB210</strain>
    </source>
</reference>
<dbReference type="InParanoid" id="Q22S26"/>
<evidence type="ECO:0000313" key="13">
    <source>
        <dbReference type="Proteomes" id="UP000009168"/>
    </source>
</evidence>
<dbReference type="Gene3D" id="3.40.630.10">
    <property type="entry name" value="Zn peptidases"/>
    <property type="match status" value="1"/>
</dbReference>
<dbReference type="Proteomes" id="UP000009168">
    <property type="component" value="Unassembled WGS sequence"/>
</dbReference>
<evidence type="ECO:0000256" key="5">
    <source>
        <dbReference type="ARBA" id="ARBA00022438"/>
    </source>
</evidence>
<dbReference type="EMBL" id="GG662845">
    <property type="protein sequence ID" value="EAR87946.2"/>
    <property type="molecule type" value="Genomic_DNA"/>
</dbReference>
<evidence type="ECO:0000256" key="11">
    <source>
        <dbReference type="RuleBase" id="RU004386"/>
    </source>
</evidence>
<dbReference type="GO" id="GO:0008270">
    <property type="term" value="F:zinc ion binding"/>
    <property type="evidence" value="ECO:0007669"/>
    <property type="project" value="InterPro"/>
</dbReference>
<name>Q22S26_TETTS</name>
<evidence type="ECO:0000256" key="1">
    <source>
        <dbReference type="ARBA" id="ARBA00001335"/>
    </source>
</evidence>
<keyword evidence="5 11" id="KW-0031">Aminopeptidase</keyword>
<evidence type="ECO:0000256" key="3">
    <source>
        <dbReference type="ARBA" id="ARBA00008290"/>
    </source>
</evidence>
<protein>
    <recommendedName>
        <fullName evidence="4">aspartyl aminopeptidase</fullName>
        <ecNumber evidence="4">3.4.11.21</ecNumber>
    </recommendedName>
</protein>
<dbReference type="KEGG" id="tet:TTHERM_00011120"/>
<keyword evidence="7 11" id="KW-0479">Metal-binding</keyword>
<gene>
    <name evidence="12" type="ORF">TTHERM_00011120</name>
</gene>
<evidence type="ECO:0000313" key="12">
    <source>
        <dbReference type="EMBL" id="EAR87946.2"/>
    </source>
</evidence>
<dbReference type="SUPFAM" id="SSF53187">
    <property type="entry name" value="Zn-dependent exopeptidases"/>
    <property type="match status" value="1"/>
</dbReference>